<name>A0AAV3RKR3_LITER</name>
<dbReference type="Proteomes" id="UP001454036">
    <property type="component" value="Unassembled WGS sequence"/>
</dbReference>
<dbReference type="AlphaFoldDB" id="A0AAV3RKR3"/>
<dbReference type="EMBL" id="BAABME010009804">
    <property type="protein sequence ID" value="GAA0175836.1"/>
    <property type="molecule type" value="Genomic_DNA"/>
</dbReference>
<evidence type="ECO:0008006" key="3">
    <source>
        <dbReference type="Google" id="ProtNLM"/>
    </source>
</evidence>
<gene>
    <name evidence="1" type="ORF">LIER_28934</name>
</gene>
<evidence type="ECO:0000313" key="1">
    <source>
        <dbReference type="EMBL" id="GAA0175836.1"/>
    </source>
</evidence>
<sequence length="107" mass="12473">MVVGFYFPATSAMDSEFSLVIIFWNGVTQEVSRIFGWKLIPYFSTAWYKDSRLELIHVWREKNHVADWVAKTGLTEQQTFSWRPGEMNGRLRTLCNLESRGVPNIRG</sequence>
<evidence type="ECO:0000313" key="2">
    <source>
        <dbReference type="Proteomes" id="UP001454036"/>
    </source>
</evidence>
<organism evidence="1 2">
    <name type="scientific">Lithospermum erythrorhizon</name>
    <name type="common">Purple gromwell</name>
    <name type="synonym">Lithospermum officinale var. erythrorhizon</name>
    <dbReference type="NCBI Taxonomy" id="34254"/>
    <lineage>
        <taxon>Eukaryota</taxon>
        <taxon>Viridiplantae</taxon>
        <taxon>Streptophyta</taxon>
        <taxon>Embryophyta</taxon>
        <taxon>Tracheophyta</taxon>
        <taxon>Spermatophyta</taxon>
        <taxon>Magnoliopsida</taxon>
        <taxon>eudicotyledons</taxon>
        <taxon>Gunneridae</taxon>
        <taxon>Pentapetalae</taxon>
        <taxon>asterids</taxon>
        <taxon>lamiids</taxon>
        <taxon>Boraginales</taxon>
        <taxon>Boraginaceae</taxon>
        <taxon>Boraginoideae</taxon>
        <taxon>Lithospermeae</taxon>
        <taxon>Lithospermum</taxon>
    </lineage>
</organism>
<reference evidence="1 2" key="1">
    <citation type="submission" date="2024-01" db="EMBL/GenBank/DDBJ databases">
        <title>The complete chloroplast genome sequence of Lithospermum erythrorhizon: insights into the phylogenetic relationship among Boraginaceae species and the maternal lineages of purple gromwells.</title>
        <authorList>
            <person name="Okada T."/>
            <person name="Watanabe K."/>
        </authorList>
    </citation>
    <scope>NUCLEOTIDE SEQUENCE [LARGE SCALE GENOMIC DNA]</scope>
</reference>
<protein>
    <recommendedName>
        <fullName evidence="3">RNase H type-1 domain-containing protein</fullName>
    </recommendedName>
</protein>
<accession>A0AAV3RKR3</accession>
<proteinExistence type="predicted"/>
<comment type="caution">
    <text evidence="1">The sequence shown here is derived from an EMBL/GenBank/DDBJ whole genome shotgun (WGS) entry which is preliminary data.</text>
</comment>
<keyword evidence="2" id="KW-1185">Reference proteome</keyword>